<dbReference type="EMBL" id="VZCY01000017">
    <property type="protein sequence ID" value="MQN08723.1"/>
    <property type="molecule type" value="Genomic_DNA"/>
</dbReference>
<evidence type="ECO:0000313" key="2">
    <source>
        <dbReference type="EMBL" id="MQN08723.1"/>
    </source>
</evidence>
<evidence type="ECO:0008006" key="8">
    <source>
        <dbReference type="Google" id="ProtNLM"/>
    </source>
</evidence>
<dbReference type="Proteomes" id="UP000406735">
    <property type="component" value="Unassembled WGS sequence"/>
</dbReference>
<accession>A0A3E5DUY6</accession>
<comment type="caution">
    <text evidence="3">The sequence shown here is derived from an EMBL/GenBank/DDBJ whole genome shotgun (WGS) entry which is preliminary data.</text>
</comment>
<evidence type="ECO:0000313" key="6">
    <source>
        <dbReference type="Proteomes" id="UP000358159"/>
    </source>
</evidence>
<feature type="signal peptide" evidence="1">
    <location>
        <begin position="1"/>
        <end position="19"/>
    </location>
</feature>
<evidence type="ECO:0000313" key="7">
    <source>
        <dbReference type="Proteomes" id="UP000406735"/>
    </source>
</evidence>
<gene>
    <name evidence="4" type="ORF">DWY11_11475</name>
    <name evidence="3" type="ORF">F7D42_02295</name>
    <name evidence="2" type="ORF">F7D97_01990</name>
</gene>
<evidence type="ECO:0000313" key="3">
    <source>
        <dbReference type="EMBL" id="MQO54556.1"/>
    </source>
</evidence>
<reference evidence="4 5" key="1">
    <citation type="submission" date="2018-08" db="EMBL/GenBank/DDBJ databases">
        <title>A genome reference for cultivated species of the human gut microbiota.</title>
        <authorList>
            <person name="Zou Y."/>
            <person name="Xue W."/>
            <person name="Luo G."/>
        </authorList>
    </citation>
    <scope>NUCLEOTIDE SEQUENCE [LARGE SCALE GENOMIC DNA]</scope>
    <source>
        <strain evidence="4 5">AF24-12</strain>
    </source>
</reference>
<dbReference type="AlphaFoldDB" id="A0A3E5DUY6"/>
<evidence type="ECO:0000256" key="1">
    <source>
        <dbReference type="SAM" id="SignalP"/>
    </source>
</evidence>
<dbReference type="RefSeq" id="WP_117587710.1">
    <property type="nucleotide sequence ID" value="NZ_DAWERD010000035.1"/>
</dbReference>
<reference evidence="6 7" key="2">
    <citation type="submission" date="2019-09" db="EMBL/GenBank/DDBJ databases">
        <title>Distinct polysaccharide growth profiles of human intestinal Prevotella copri isolates.</title>
        <authorList>
            <person name="Fehlner-Peach H."/>
            <person name="Magnabosco C."/>
            <person name="Raghavan V."/>
            <person name="Scher J.U."/>
            <person name="Tett A."/>
            <person name="Cox L.M."/>
            <person name="Gottsegen C."/>
            <person name="Watters A."/>
            <person name="Wiltshire- Gordon J.D."/>
            <person name="Segata N."/>
            <person name="Bonneau R."/>
            <person name="Littman D.R."/>
        </authorList>
    </citation>
    <scope>NUCLEOTIDE SEQUENCE [LARGE SCALE GENOMIC DNA]</scope>
    <source>
        <strain evidence="3 6">BVe41219</strain>
        <strain evidence="2">IK21513</strain>
        <strain evidence="7">iK21513</strain>
    </source>
</reference>
<evidence type="ECO:0000313" key="4">
    <source>
        <dbReference type="EMBL" id="RGS13344.1"/>
    </source>
</evidence>
<name>A0A3E5DUY6_9BACT</name>
<organism evidence="3 6">
    <name type="scientific">Segatella copri</name>
    <dbReference type="NCBI Taxonomy" id="165179"/>
    <lineage>
        <taxon>Bacteria</taxon>
        <taxon>Pseudomonadati</taxon>
        <taxon>Bacteroidota</taxon>
        <taxon>Bacteroidia</taxon>
        <taxon>Bacteroidales</taxon>
        <taxon>Prevotellaceae</taxon>
        <taxon>Segatella</taxon>
    </lineage>
</organism>
<dbReference type="EMBL" id="VZAZ01000008">
    <property type="protein sequence ID" value="MQO54556.1"/>
    <property type="molecule type" value="Genomic_DNA"/>
</dbReference>
<proteinExistence type="predicted"/>
<dbReference type="EMBL" id="QRVA01000031">
    <property type="protein sequence ID" value="RGS13344.1"/>
    <property type="molecule type" value="Genomic_DNA"/>
</dbReference>
<sequence length="117" mass="13871">MKQLSLIILMWFSTLCLNAQQKFYVELFPISVYSNDRENYHERHRMPSKNPLRVFYEDGMIHFTNVPTNSRIVFKNEQGEFLCQYSFNTTFFTIEKPNSAVCLEIYYGDSALRGFIS</sequence>
<dbReference type="Proteomes" id="UP000358159">
    <property type="component" value="Unassembled WGS sequence"/>
</dbReference>
<evidence type="ECO:0000313" key="5">
    <source>
        <dbReference type="Proteomes" id="UP000283872"/>
    </source>
</evidence>
<feature type="chain" id="PRO_5043182739" description="DUF4968 domain-containing protein" evidence="1">
    <location>
        <begin position="20"/>
        <end position="117"/>
    </location>
</feature>
<protein>
    <recommendedName>
        <fullName evidence="8">DUF4968 domain-containing protein</fullName>
    </recommendedName>
</protein>
<dbReference type="Proteomes" id="UP000283872">
    <property type="component" value="Unassembled WGS sequence"/>
</dbReference>
<keyword evidence="1" id="KW-0732">Signal</keyword>